<comment type="caution">
    <text evidence="2">The sequence shown here is derived from an EMBL/GenBank/DDBJ whole genome shotgun (WGS) entry which is preliminary data.</text>
</comment>
<feature type="region of interest" description="Disordered" evidence="1">
    <location>
        <begin position="159"/>
        <end position="184"/>
    </location>
</feature>
<proteinExistence type="predicted"/>
<sequence length="640" mass="68015">MNVCVRRSGETDTGGSHSPRLCAQSQITNLIHLYASFYSVSMRNRDHLFGLTMNNLTCVVDATTLVDNIHELKRWVHEGTVRLAIPICTIEGLEGELQKAAELKALHKSTLLKLASQRASQRVYPTFDINPQIVKDFLDQALISENGLPSNGLIFESSRESRSIADDSTEAGRPAGGTKERSTSFAQALLSKLNVANESPIASPVPTRNHHSRAISSISSMLSESQGPSRGPSPAKSEPGARSGASPNGFLPSRNGGAEGLPVHDSATPDRIRPLLSYARSVMQSRCQTDPGSLVVLSDDKDLCGAAGESNVPTRGISEIRQISAVNKAAEKRRNHDRDTVGEVDALKDPLSLHKTMTESSGAVPLGAKNVIMKEDSATEDQELSRPEIVPRGKQIVLDDTVVKKENQAVPVGHTDVGKSEAALSEAIPAEAMGDVVTGNTNGTLGMLDGVQEKEDSPPTSDITASAEKTSPLSGPAQILEKKVPRPQELSHEASSKPTASNNNAGPNIPPPGDSDSSDEEVVVFNPRSKRLSQTKASLEPPKTPRAPQLSKVPKKHEAPPSNGGPALIDPDAFGRSFARKPSGVALNAGRTLAARSPRGTPRHSPHRSIATPEPADVDFVLKSGSPRGAARGRGKLWVP</sequence>
<gene>
    <name evidence="2" type="ORF">FRX48_06086</name>
</gene>
<protein>
    <recommendedName>
        <fullName evidence="4">PIN domain-containing protein</fullName>
    </recommendedName>
</protein>
<feature type="region of interest" description="Disordered" evidence="1">
    <location>
        <begin position="219"/>
        <end position="269"/>
    </location>
</feature>
<evidence type="ECO:0000313" key="2">
    <source>
        <dbReference type="EMBL" id="KAA6410663.1"/>
    </source>
</evidence>
<reference evidence="2 3" key="1">
    <citation type="submission" date="2019-09" db="EMBL/GenBank/DDBJ databases">
        <title>The hologenome of the rock-dwelling lichen Lasallia pustulata.</title>
        <authorList>
            <person name="Greshake Tzovaras B."/>
            <person name="Segers F."/>
            <person name="Bicker A."/>
            <person name="Dal Grande F."/>
            <person name="Otte J."/>
            <person name="Hankeln T."/>
            <person name="Schmitt I."/>
            <person name="Ebersberger I."/>
        </authorList>
    </citation>
    <scope>NUCLEOTIDE SEQUENCE [LARGE SCALE GENOMIC DNA]</scope>
    <source>
        <strain evidence="2">A1-1</strain>
    </source>
</reference>
<name>A0A5M8PNW0_9LECA</name>
<dbReference type="Proteomes" id="UP000324767">
    <property type="component" value="Unassembled WGS sequence"/>
</dbReference>
<feature type="compositionally biased region" description="Polar residues" evidence="1">
    <location>
        <begin position="458"/>
        <end position="473"/>
    </location>
</feature>
<dbReference type="AlphaFoldDB" id="A0A5M8PNW0"/>
<dbReference type="EMBL" id="VXIT01000009">
    <property type="protein sequence ID" value="KAA6410663.1"/>
    <property type="molecule type" value="Genomic_DNA"/>
</dbReference>
<evidence type="ECO:0000256" key="1">
    <source>
        <dbReference type="SAM" id="MobiDB-lite"/>
    </source>
</evidence>
<evidence type="ECO:0008006" key="4">
    <source>
        <dbReference type="Google" id="ProtNLM"/>
    </source>
</evidence>
<accession>A0A5M8PNW0</accession>
<feature type="compositionally biased region" description="Basic and acidic residues" evidence="1">
    <location>
        <begin position="480"/>
        <end position="495"/>
    </location>
</feature>
<feature type="compositionally biased region" description="Basic residues" evidence="1">
    <location>
        <begin position="631"/>
        <end position="640"/>
    </location>
</feature>
<feature type="region of interest" description="Disordered" evidence="1">
    <location>
        <begin position="435"/>
        <end position="640"/>
    </location>
</feature>
<dbReference type="OrthoDB" id="5361617at2759"/>
<organism evidence="2 3">
    <name type="scientific">Lasallia pustulata</name>
    <dbReference type="NCBI Taxonomy" id="136370"/>
    <lineage>
        <taxon>Eukaryota</taxon>
        <taxon>Fungi</taxon>
        <taxon>Dikarya</taxon>
        <taxon>Ascomycota</taxon>
        <taxon>Pezizomycotina</taxon>
        <taxon>Lecanoromycetes</taxon>
        <taxon>OSLEUM clade</taxon>
        <taxon>Umbilicariomycetidae</taxon>
        <taxon>Umbilicariales</taxon>
        <taxon>Umbilicariaceae</taxon>
        <taxon>Lasallia</taxon>
    </lineage>
</organism>
<evidence type="ECO:0000313" key="3">
    <source>
        <dbReference type="Proteomes" id="UP000324767"/>
    </source>
</evidence>